<keyword evidence="2" id="KW-1185">Reference proteome</keyword>
<proteinExistence type="predicted"/>
<dbReference type="Proteomes" id="UP000663814">
    <property type="component" value="Unassembled WGS sequence"/>
</dbReference>
<organism evidence="1 2">
    <name type="scientific">Rheinheimera maricola</name>
    <dbReference type="NCBI Taxonomy" id="2793282"/>
    <lineage>
        <taxon>Bacteria</taxon>
        <taxon>Pseudomonadati</taxon>
        <taxon>Pseudomonadota</taxon>
        <taxon>Gammaproteobacteria</taxon>
        <taxon>Chromatiales</taxon>
        <taxon>Chromatiaceae</taxon>
        <taxon>Rheinheimera</taxon>
    </lineage>
</organism>
<reference evidence="1 2" key="1">
    <citation type="submission" date="2020-12" db="EMBL/GenBank/DDBJ databases">
        <authorList>
            <person name="Ruan W."/>
            <person name="Khan S.A."/>
            <person name="Jeon C.O."/>
        </authorList>
    </citation>
    <scope>NUCLEOTIDE SEQUENCE [LARGE SCALE GENOMIC DNA]</scope>
    <source>
        <strain evidence="1 2">MA-13</strain>
    </source>
</reference>
<reference evidence="1 2" key="2">
    <citation type="submission" date="2021-08" db="EMBL/GenBank/DDBJ databases">
        <title>Rheinheimera aquimaris sp. nov., isolated from seawater of the East Sea in Korea.</title>
        <authorList>
            <person name="Kim K.H."/>
            <person name="Wenting R."/>
            <person name="Kim K.R."/>
            <person name="Jeon C.O."/>
        </authorList>
    </citation>
    <scope>NUCLEOTIDE SEQUENCE [LARGE SCALE GENOMIC DNA]</scope>
    <source>
        <strain evidence="1 2">MA-13</strain>
    </source>
</reference>
<accession>A0ABS7X7R9</accession>
<comment type="caution">
    <text evidence="1">The sequence shown here is derived from an EMBL/GenBank/DDBJ whole genome shotgun (WGS) entry which is preliminary data.</text>
</comment>
<dbReference type="EMBL" id="JAERPS020000001">
    <property type="protein sequence ID" value="MBZ9610842.1"/>
    <property type="molecule type" value="Genomic_DNA"/>
</dbReference>
<protein>
    <submittedName>
        <fullName evidence="1">Uncharacterized protein</fullName>
    </submittedName>
</protein>
<evidence type="ECO:0000313" key="2">
    <source>
        <dbReference type="Proteomes" id="UP000663814"/>
    </source>
</evidence>
<gene>
    <name evidence="1" type="ORF">I4W93_004470</name>
</gene>
<dbReference type="RefSeq" id="WP_205310579.1">
    <property type="nucleotide sequence ID" value="NZ_JAERPS020000001.1"/>
</dbReference>
<evidence type="ECO:0000313" key="1">
    <source>
        <dbReference type="EMBL" id="MBZ9610842.1"/>
    </source>
</evidence>
<sequence>MNIELTTINDKYVYALSAAADWLTVSEWALQVAEVFPDLLANADAQAAWLVKGF</sequence>
<name>A0ABS7X7R9_9GAMM</name>